<dbReference type="GO" id="GO:0008270">
    <property type="term" value="F:zinc ion binding"/>
    <property type="evidence" value="ECO:0007669"/>
    <property type="project" value="UniProtKB-KW"/>
</dbReference>
<organism evidence="4 5">
    <name type="scientific">Gossypium hirsutum</name>
    <name type="common">Upland cotton</name>
    <name type="synonym">Gossypium mexicanum</name>
    <dbReference type="NCBI Taxonomy" id="3635"/>
    <lineage>
        <taxon>Eukaryota</taxon>
        <taxon>Viridiplantae</taxon>
        <taxon>Streptophyta</taxon>
        <taxon>Embryophyta</taxon>
        <taxon>Tracheophyta</taxon>
        <taxon>Spermatophyta</taxon>
        <taxon>Magnoliopsida</taxon>
        <taxon>eudicotyledons</taxon>
        <taxon>Gunneridae</taxon>
        <taxon>Pentapetalae</taxon>
        <taxon>rosids</taxon>
        <taxon>malvids</taxon>
        <taxon>Malvales</taxon>
        <taxon>Malvaceae</taxon>
        <taxon>Malvoideae</taxon>
        <taxon>Gossypium</taxon>
    </lineage>
</organism>
<dbReference type="SMART" id="SM00343">
    <property type="entry name" value="ZnF_C2HC"/>
    <property type="match status" value="1"/>
</dbReference>
<keyword evidence="1" id="KW-0863">Zinc-finger</keyword>
<feature type="region of interest" description="Disordered" evidence="2">
    <location>
        <begin position="1"/>
        <end position="116"/>
    </location>
</feature>
<gene>
    <name evidence="5" type="primary">LOC107917359</name>
</gene>
<dbReference type="PROSITE" id="PS50158">
    <property type="entry name" value="ZF_CCHC"/>
    <property type="match status" value="1"/>
</dbReference>
<dbReference type="Proteomes" id="UP000818029">
    <property type="component" value="Chromosome A01"/>
</dbReference>
<feature type="compositionally biased region" description="Basic and acidic residues" evidence="2">
    <location>
        <begin position="30"/>
        <end position="61"/>
    </location>
</feature>
<keyword evidence="1" id="KW-0479">Metal-binding</keyword>
<dbReference type="InterPro" id="IPR001878">
    <property type="entry name" value="Znf_CCHC"/>
</dbReference>
<dbReference type="KEGG" id="ghi:107917359"/>
<dbReference type="InterPro" id="IPR036875">
    <property type="entry name" value="Znf_CCHC_sf"/>
</dbReference>
<reference evidence="4" key="1">
    <citation type="journal article" date="2020" name="Nat. Genet.">
        <title>Genomic diversifications of five Gossypium allopolyploid species and their impact on cotton improvement.</title>
        <authorList>
            <person name="Chen Z.J."/>
            <person name="Sreedasyam A."/>
            <person name="Ando A."/>
            <person name="Song Q."/>
            <person name="De Santiago L.M."/>
            <person name="Hulse-Kemp A.M."/>
            <person name="Ding M."/>
            <person name="Ye W."/>
            <person name="Kirkbride R.C."/>
            <person name="Jenkins J."/>
            <person name="Plott C."/>
            <person name="Lovell J."/>
            <person name="Lin Y.M."/>
            <person name="Vaughn R."/>
            <person name="Liu B."/>
            <person name="Simpson S."/>
            <person name="Scheffler B.E."/>
            <person name="Wen L."/>
            <person name="Saski C.A."/>
            <person name="Grover C.E."/>
            <person name="Hu G."/>
            <person name="Conover J.L."/>
            <person name="Carlson J.W."/>
            <person name="Shu S."/>
            <person name="Boston L.B."/>
            <person name="Williams M."/>
            <person name="Peterson D.G."/>
            <person name="McGee K."/>
            <person name="Jones D.C."/>
            <person name="Wendel J.F."/>
            <person name="Stelly D.M."/>
            <person name="Grimwood J."/>
            <person name="Schmutz J."/>
        </authorList>
    </citation>
    <scope>NUCLEOTIDE SEQUENCE [LARGE SCALE GENOMIC DNA]</scope>
    <source>
        <strain evidence="4">cv. TM-1</strain>
    </source>
</reference>
<keyword evidence="1" id="KW-0862">Zinc</keyword>
<dbReference type="Pfam" id="PF00098">
    <property type="entry name" value="zf-CCHC"/>
    <property type="match status" value="1"/>
</dbReference>
<dbReference type="SUPFAM" id="SSF57756">
    <property type="entry name" value="Retrovirus zinc finger-like domains"/>
    <property type="match status" value="1"/>
</dbReference>
<evidence type="ECO:0000259" key="3">
    <source>
        <dbReference type="PROSITE" id="PS50158"/>
    </source>
</evidence>
<evidence type="ECO:0000313" key="4">
    <source>
        <dbReference type="Proteomes" id="UP000818029"/>
    </source>
</evidence>
<name>A0A1U8KI28_GOSHI</name>
<evidence type="ECO:0000256" key="2">
    <source>
        <dbReference type="SAM" id="MobiDB-lite"/>
    </source>
</evidence>
<dbReference type="GeneID" id="107917359"/>
<sequence>MSSNQARPETEEAESIVQASLQRPASSGSRRLESEGRSEAEELSKEKRQAEREAQFPDKRFMNKMQSSASKKSKNYHEHFATSSEYLGKERSSKHTNPRSSSPLTTSVGSVGNPKPRCNVCNKLHFGECRMRSGACFKCGSLEHFLKDCPKRVE</sequence>
<protein>
    <recommendedName>
        <fullName evidence="3">CCHC-type domain-containing protein</fullName>
    </recommendedName>
</protein>
<evidence type="ECO:0000313" key="5">
    <source>
        <dbReference type="RefSeq" id="XP_016702206.1"/>
    </source>
</evidence>
<dbReference type="RefSeq" id="XP_016702206.1">
    <property type="nucleotide sequence ID" value="XM_016846717.1"/>
</dbReference>
<reference evidence="5" key="2">
    <citation type="submission" date="2025-08" db="UniProtKB">
        <authorList>
            <consortium name="RefSeq"/>
        </authorList>
    </citation>
    <scope>IDENTIFICATION</scope>
</reference>
<dbReference type="PaxDb" id="3635-A0A1U8KI28"/>
<feature type="domain" description="CCHC-type" evidence="3">
    <location>
        <begin position="136"/>
        <end position="151"/>
    </location>
</feature>
<dbReference type="GO" id="GO:0003676">
    <property type="term" value="F:nucleic acid binding"/>
    <property type="evidence" value="ECO:0007669"/>
    <property type="project" value="InterPro"/>
</dbReference>
<dbReference type="AlphaFoldDB" id="A0A1U8KI28"/>
<accession>A0A1U8KI28</accession>
<feature type="compositionally biased region" description="Polar residues" evidence="2">
    <location>
        <begin position="98"/>
        <end position="110"/>
    </location>
</feature>
<proteinExistence type="predicted"/>
<keyword evidence="4" id="KW-1185">Reference proteome</keyword>
<evidence type="ECO:0000256" key="1">
    <source>
        <dbReference type="PROSITE-ProRule" id="PRU00047"/>
    </source>
</evidence>